<dbReference type="Gene3D" id="3.40.50.300">
    <property type="entry name" value="P-loop containing nucleotide triphosphate hydrolases"/>
    <property type="match status" value="1"/>
</dbReference>
<evidence type="ECO:0000256" key="2">
    <source>
        <dbReference type="ARBA" id="ARBA00022448"/>
    </source>
</evidence>
<dbReference type="GO" id="GO:0140359">
    <property type="term" value="F:ABC-type transporter activity"/>
    <property type="evidence" value="ECO:0007669"/>
    <property type="project" value="InterPro"/>
</dbReference>
<dbReference type="InterPro" id="IPR017871">
    <property type="entry name" value="ABC_transporter-like_CS"/>
</dbReference>
<dbReference type="OrthoDB" id="9762778at2"/>
<keyword evidence="13" id="KW-1185">Reference proteome</keyword>
<dbReference type="EMBL" id="LSDA01000104">
    <property type="protein sequence ID" value="KXB56139.1"/>
    <property type="molecule type" value="Genomic_DNA"/>
</dbReference>
<dbReference type="PATRIC" id="fig|467210.3.peg.1900"/>
<evidence type="ECO:0000256" key="4">
    <source>
        <dbReference type="ARBA" id="ARBA00022692"/>
    </source>
</evidence>
<evidence type="ECO:0000256" key="5">
    <source>
        <dbReference type="ARBA" id="ARBA00022741"/>
    </source>
</evidence>
<feature type="domain" description="ABC transmembrane type-1" evidence="11">
    <location>
        <begin position="22"/>
        <end position="303"/>
    </location>
</feature>
<dbReference type="InterPro" id="IPR027417">
    <property type="entry name" value="P-loop_NTPase"/>
</dbReference>
<dbReference type="InterPro" id="IPR011527">
    <property type="entry name" value="ABC1_TM_dom"/>
</dbReference>
<feature type="transmembrane region" description="Helical" evidence="9">
    <location>
        <begin position="141"/>
        <end position="174"/>
    </location>
</feature>
<protein>
    <submittedName>
        <fullName evidence="12">ABC transporter, ATP-binding protein</fullName>
    </submittedName>
</protein>
<dbReference type="PROSITE" id="PS00211">
    <property type="entry name" value="ABC_TRANSPORTER_1"/>
    <property type="match status" value="1"/>
</dbReference>
<dbReference type="InterPro" id="IPR036640">
    <property type="entry name" value="ABC1_TM_sf"/>
</dbReference>
<gene>
    <name evidence="12" type="ORF">HMPREF1866_01922</name>
</gene>
<evidence type="ECO:0000256" key="9">
    <source>
        <dbReference type="SAM" id="Phobius"/>
    </source>
</evidence>
<comment type="subcellular location">
    <subcellularLocation>
        <location evidence="1">Cell membrane</location>
        <topology evidence="1">Multi-pass membrane protein</topology>
    </subcellularLocation>
</comment>
<dbReference type="PROSITE" id="PS50929">
    <property type="entry name" value="ABC_TM1F"/>
    <property type="match status" value="1"/>
</dbReference>
<sequence>MGVYKKLFRYVPNEKYIGYMTIIVSSISAFLVVYGYYYIFLLLKEAVVKGNYENAGYYSTRIVICLTISAVMYLVSGIVSHKLAFRLETNLRKRGIEGLTDASFRFFDLHSSGYIRKTIDDNAAKTHMAVAHMLPDNSQAFLVPIFAFILAFAISLRVGIVIIVLSVVSGLILMGMMGNKDFMKLYQTSLDKLSSETVEYIRGIQVIKIFGSKLKSFKALHDSIMEYSKYAYDYSLSCKTPYVIYQLIFLGLIAIISIPLSFFLTGIKDPKFMAVELIMIFFLSGVIMVSFMKIMWASMNIYNANFAIDSLEELYEKMQEDKLTYGNRDHFDNFNIEFENVSFSYGDKKVLENLSFSLEEKKTYALVGHSGSGKSTVAKLLSGFYKVDKGAIKIGGYPLSEYTKEAIIRNISFVFQDSKLFKKSIYDNVALADENAGRDKVMKALSLAGCDEIIEKFKDRENTIIGSKGVYLSGGEKQRIAIARAILKNSPIVIMDEASAAIDADNEYELQKAFKNLMQDKTVIMIAHRMTSIRNVDEIIVLEKGNIIERGDNDSLVKNGGLYKRLLGLYETANDWRVSNEKLL</sequence>
<keyword evidence="5" id="KW-0547">Nucleotide-binding</keyword>
<organism evidence="12 13">
    <name type="scientific">Lachnoanaerobaculum saburreum</name>
    <dbReference type="NCBI Taxonomy" id="467210"/>
    <lineage>
        <taxon>Bacteria</taxon>
        <taxon>Bacillati</taxon>
        <taxon>Bacillota</taxon>
        <taxon>Clostridia</taxon>
        <taxon>Lachnospirales</taxon>
        <taxon>Lachnospiraceae</taxon>
        <taxon>Lachnoanaerobaculum</taxon>
    </lineage>
</organism>
<dbReference type="Gene3D" id="1.20.1560.10">
    <property type="entry name" value="ABC transporter type 1, transmembrane domain"/>
    <property type="match status" value="1"/>
</dbReference>
<evidence type="ECO:0000256" key="7">
    <source>
        <dbReference type="ARBA" id="ARBA00022989"/>
    </source>
</evidence>
<dbReference type="InterPro" id="IPR003593">
    <property type="entry name" value="AAA+_ATPase"/>
</dbReference>
<dbReference type="STRING" id="467210.HMPREF1866_01922"/>
<dbReference type="Pfam" id="PF00005">
    <property type="entry name" value="ABC_tran"/>
    <property type="match status" value="1"/>
</dbReference>
<dbReference type="GO" id="GO:0034040">
    <property type="term" value="F:ATPase-coupled lipid transmembrane transporter activity"/>
    <property type="evidence" value="ECO:0007669"/>
    <property type="project" value="TreeGrafter"/>
</dbReference>
<keyword evidence="2" id="KW-0813">Transport</keyword>
<keyword evidence="3" id="KW-1003">Cell membrane</keyword>
<keyword evidence="6 12" id="KW-0067">ATP-binding</keyword>
<feature type="transmembrane region" description="Helical" evidence="9">
    <location>
        <begin position="242"/>
        <end position="265"/>
    </location>
</feature>
<dbReference type="FunFam" id="3.40.50.300:FF:000221">
    <property type="entry name" value="Multidrug ABC transporter ATP-binding protein"/>
    <property type="match status" value="1"/>
</dbReference>
<feature type="transmembrane region" description="Helical" evidence="9">
    <location>
        <begin position="277"/>
        <end position="296"/>
    </location>
</feature>
<evidence type="ECO:0000256" key="3">
    <source>
        <dbReference type="ARBA" id="ARBA00022475"/>
    </source>
</evidence>
<evidence type="ECO:0000259" key="10">
    <source>
        <dbReference type="PROSITE" id="PS50893"/>
    </source>
</evidence>
<dbReference type="Proteomes" id="UP000070394">
    <property type="component" value="Unassembled WGS sequence"/>
</dbReference>
<dbReference type="PANTHER" id="PTHR24221:SF397">
    <property type="entry name" value="ABC TRANSPORTER, ATP-BINDING TRANSMEMBRANE PROTEIN"/>
    <property type="match status" value="1"/>
</dbReference>
<comment type="caution">
    <text evidence="12">The sequence shown here is derived from an EMBL/GenBank/DDBJ whole genome shotgun (WGS) entry which is preliminary data.</text>
</comment>
<name>A0A133ZKZ7_9FIRM</name>
<dbReference type="GO" id="GO:0005886">
    <property type="term" value="C:plasma membrane"/>
    <property type="evidence" value="ECO:0007669"/>
    <property type="project" value="UniProtKB-SubCell"/>
</dbReference>
<evidence type="ECO:0000313" key="12">
    <source>
        <dbReference type="EMBL" id="KXB56139.1"/>
    </source>
</evidence>
<dbReference type="PANTHER" id="PTHR24221">
    <property type="entry name" value="ATP-BINDING CASSETTE SUB-FAMILY B"/>
    <property type="match status" value="1"/>
</dbReference>
<dbReference type="InterPro" id="IPR003439">
    <property type="entry name" value="ABC_transporter-like_ATP-bd"/>
</dbReference>
<dbReference type="GO" id="GO:0016887">
    <property type="term" value="F:ATP hydrolysis activity"/>
    <property type="evidence" value="ECO:0007669"/>
    <property type="project" value="InterPro"/>
</dbReference>
<evidence type="ECO:0000256" key="6">
    <source>
        <dbReference type="ARBA" id="ARBA00022840"/>
    </source>
</evidence>
<evidence type="ECO:0000256" key="8">
    <source>
        <dbReference type="ARBA" id="ARBA00023136"/>
    </source>
</evidence>
<keyword evidence="4 9" id="KW-0812">Transmembrane</keyword>
<dbReference type="Pfam" id="PF00664">
    <property type="entry name" value="ABC_membrane"/>
    <property type="match status" value="1"/>
</dbReference>
<dbReference type="InterPro" id="IPR039421">
    <property type="entry name" value="Type_1_exporter"/>
</dbReference>
<keyword evidence="7 9" id="KW-1133">Transmembrane helix</keyword>
<evidence type="ECO:0000256" key="1">
    <source>
        <dbReference type="ARBA" id="ARBA00004651"/>
    </source>
</evidence>
<feature type="domain" description="ABC transporter" evidence="10">
    <location>
        <begin position="336"/>
        <end position="569"/>
    </location>
</feature>
<dbReference type="GO" id="GO:0005524">
    <property type="term" value="F:ATP binding"/>
    <property type="evidence" value="ECO:0007669"/>
    <property type="project" value="UniProtKB-KW"/>
</dbReference>
<dbReference type="RefSeq" id="WP_060931604.1">
    <property type="nucleotide sequence ID" value="NZ_KQ959838.1"/>
</dbReference>
<evidence type="ECO:0000259" key="11">
    <source>
        <dbReference type="PROSITE" id="PS50929"/>
    </source>
</evidence>
<feature type="transmembrane region" description="Helical" evidence="9">
    <location>
        <begin position="16"/>
        <end position="39"/>
    </location>
</feature>
<reference evidence="13" key="1">
    <citation type="submission" date="2016-01" db="EMBL/GenBank/DDBJ databases">
        <authorList>
            <person name="Mitreva M."/>
            <person name="Pepin K.H."/>
            <person name="Mihindukulasuriya K.A."/>
            <person name="Fulton R."/>
            <person name="Fronick C."/>
            <person name="O'Laughlin M."/>
            <person name="Miner T."/>
            <person name="Herter B."/>
            <person name="Rosa B.A."/>
            <person name="Cordes M."/>
            <person name="Tomlinson C."/>
            <person name="Wollam A."/>
            <person name="Palsikar V.B."/>
            <person name="Mardis E.R."/>
            <person name="Wilson R.K."/>
        </authorList>
    </citation>
    <scope>NUCLEOTIDE SEQUENCE [LARGE SCALE GENOMIC DNA]</scope>
    <source>
        <strain evidence="13">DNF00896</strain>
    </source>
</reference>
<dbReference type="SMART" id="SM00382">
    <property type="entry name" value="AAA"/>
    <property type="match status" value="1"/>
</dbReference>
<dbReference type="PROSITE" id="PS50893">
    <property type="entry name" value="ABC_TRANSPORTER_2"/>
    <property type="match status" value="1"/>
</dbReference>
<dbReference type="SUPFAM" id="SSF52540">
    <property type="entry name" value="P-loop containing nucleoside triphosphate hydrolases"/>
    <property type="match status" value="1"/>
</dbReference>
<evidence type="ECO:0000313" key="13">
    <source>
        <dbReference type="Proteomes" id="UP000070394"/>
    </source>
</evidence>
<dbReference type="AlphaFoldDB" id="A0A133ZKZ7"/>
<dbReference type="SUPFAM" id="SSF90123">
    <property type="entry name" value="ABC transporter transmembrane region"/>
    <property type="match status" value="1"/>
</dbReference>
<proteinExistence type="predicted"/>
<keyword evidence="8 9" id="KW-0472">Membrane</keyword>
<accession>A0A133ZKZ7</accession>
<feature type="transmembrane region" description="Helical" evidence="9">
    <location>
        <begin position="59"/>
        <end position="84"/>
    </location>
</feature>